<proteinExistence type="predicted"/>
<dbReference type="AlphaFoldDB" id="A0A0E9UWP4"/>
<protein>
    <submittedName>
        <fullName evidence="1">Uncharacterized protein</fullName>
    </submittedName>
</protein>
<reference evidence="1" key="2">
    <citation type="journal article" date="2015" name="Fish Shellfish Immunol.">
        <title>Early steps in the European eel (Anguilla anguilla)-Vibrio vulnificus interaction in the gills: Role of the RtxA13 toxin.</title>
        <authorList>
            <person name="Callol A."/>
            <person name="Pajuelo D."/>
            <person name="Ebbesson L."/>
            <person name="Teles M."/>
            <person name="MacKenzie S."/>
            <person name="Amaro C."/>
        </authorList>
    </citation>
    <scope>NUCLEOTIDE SEQUENCE</scope>
</reference>
<reference evidence="1" key="1">
    <citation type="submission" date="2014-11" db="EMBL/GenBank/DDBJ databases">
        <authorList>
            <person name="Amaro Gonzalez C."/>
        </authorList>
    </citation>
    <scope>NUCLEOTIDE SEQUENCE</scope>
</reference>
<sequence length="22" mass="2638">MPEPLFNDIFQVKIPHSMPFSY</sequence>
<evidence type="ECO:0000313" key="1">
    <source>
        <dbReference type="EMBL" id="JAH70222.1"/>
    </source>
</evidence>
<accession>A0A0E9UWP4</accession>
<name>A0A0E9UWP4_ANGAN</name>
<organism evidence="1">
    <name type="scientific">Anguilla anguilla</name>
    <name type="common">European freshwater eel</name>
    <name type="synonym">Muraena anguilla</name>
    <dbReference type="NCBI Taxonomy" id="7936"/>
    <lineage>
        <taxon>Eukaryota</taxon>
        <taxon>Metazoa</taxon>
        <taxon>Chordata</taxon>
        <taxon>Craniata</taxon>
        <taxon>Vertebrata</taxon>
        <taxon>Euteleostomi</taxon>
        <taxon>Actinopterygii</taxon>
        <taxon>Neopterygii</taxon>
        <taxon>Teleostei</taxon>
        <taxon>Anguilliformes</taxon>
        <taxon>Anguillidae</taxon>
        <taxon>Anguilla</taxon>
    </lineage>
</organism>
<dbReference type="EMBL" id="GBXM01038355">
    <property type="protein sequence ID" value="JAH70222.1"/>
    <property type="molecule type" value="Transcribed_RNA"/>
</dbReference>